<evidence type="ECO:0000313" key="2">
    <source>
        <dbReference type="Proteomes" id="UP001162162"/>
    </source>
</evidence>
<dbReference type="AlphaFoldDB" id="A0AAV8ZG90"/>
<organism evidence="1 2">
    <name type="scientific">Aromia moschata</name>
    <dbReference type="NCBI Taxonomy" id="1265417"/>
    <lineage>
        <taxon>Eukaryota</taxon>
        <taxon>Metazoa</taxon>
        <taxon>Ecdysozoa</taxon>
        <taxon>Arthropoda</taxon>
        <taxon>Hexapoda</taxon>
        <taxon>Insecta</taxon>
        <taxon>Pterygota</taxon>
        <taxon>Neoptera</taxon>
        <taxon>Endopterygota</taxon>
        <taxon>Coleoptera</taxon>
        <taxon>Polyphaga</taxon>
        <taxon>Cucujiformia</taxon>
        <taxon>Chrysomeloidea</taxon>
        <taxon>Cerambycidae</taxon>
        <taxon>Cerambycinae</taxon>
        <taxon>Callichromatini</taxon>
        <taxon>Aromia</taxon>
    </lineage>
</organism>
<dbReference type="EMBL" id="JAPWTK010000003">
    <property type="protein sequence ID" value="KAJ8962235.1"/>
    <property type="molecule type" value="Genomic_DNA"/>
</dbReference>
<sequence length="75" mass="8301">MTEPSKHTYVIETSLLIRDMAVSISGGLLALMTCPTFGSRPVSSVFKAIDSIVAFTGYPAKEKCFYILLHLYRGR</sequence>
<name>A0AAV8ZG90_9CUCU</name>
<evidence type="ECO:0000313" key="1">
    <source>
        <dbReference type="EMBL" id="KAJ8962235.1"/>
    </source>
</evidence>
<protein>
    <submittedName>
        <fullName evidence="1">Uncharacterized protein</fullName>
    </submittedName>
</protein>
<gene>
    <name evidence="1" type="ORF">NQ318_018207</name>
</gene>
<comment type="caution">
    <text evidence="1">The sequence shown here is derived from an EMBL/GenBank/DDBJ whole genome shotgun (WGS) entry which is preliminary data.</text>
</comment>
<accession>A0AAV8ZG90</accession>
<keyword evidence="2" id="KW-1185">Reference proteome</keyword>
<reference evidence="1" key="1">
    <citation type="journal article" date="2023" name="Insect Mol. Biol.">
        <title>Genome sequencing provides insights into the evolution of gene families encoding plant cell wall-degrading enzymes in longhorned beetles.</title>
        <authorList>
            <person name="Shin N.R."/>
            <person name="Okamura Y."/>
            <person name="Kirsch R."/>
            <person name="Pauchet Y."/>
        </authorList>
    </citation>
    <scope>NUCLEOTIDE SEQUENCE</scope>
    <source>
        <strain evidence="1">AMC_N1</strain>
    </source>
</reference>
<proteinExistence type="predicted"/>
<dbReference type="Proteomes" id="UP001162162">
    <property type="component" value="Unassembled WGS sequence"/>
</dbReference>